<proteinExistence type="predicted"/>
<evidence type="ECO:0000313" key="2">
    <source>
        <dbReference type="EMBL" id="JAD60085.1"/>
    </source>
</evidence>
<reference evidence="2" key="1">
    <citation type="submission" date="2014-09" db="EMBL/GenBank/DDBJ databases">
        <authorList>
            <person name="Magalhaes I.L.F."/>
            <person name="Oliveira U."/>
            <person name="Santos F.R."/>
            <person name="Vidigal T.H.D.A."/>
            <person name="Brescovit A.D."/>
            <person name="Santos A.J."/>
        </authorList>
    </citation>
    <scope>NUCLEOTIDE SEQUENCE</scope>
    <source>
        <tissue evidence="2">Shoot tissue taken approximately 20 cm above the soil surface</tissue>
    </source>
</reference>
<dbReference type="AlphaFoldDB" id="A0A0A9BFU1"/>
<protein>
    <submittedName>
        <fullName evidence="2">Uncharacterized protein</fullName>
    </submittedName>
</protein>
<evidence type="ECO:0000256" key="1">
    <source>
        <dbReference type="SAM" id="MobiDB-lite"/>
    </source>
</evidence>
<dbReference type="EMBL" id="GBRH01237810">
    <property type="protein sequence ID" value="JAD60085.1"/>
    <property type="molecule type" value="Transcribed_RNA"/>
</dbReference>
<feature type="compositionally biased region" description="Polar residues" evidence="1">
    <location>
        <begin position="1"/>
        <end position="23"/>
    </location>
</feature>
<accession>A0A0A9BFU1</accession>
<feature type="region of interest" description="Disordered" evidence="1">
    <location>
        <begin position="1"/>
        <end position="39"/>
    </location>
</feature>
<name>A0A0A9BFU1_ARUDO</name>
<sequence>MVQIEQCSSQNIPKDTSLARNPTNPIPKEARNRTSTVTG</sequence>
<organism evidence="2">
    <name type="scientific">Arundo donax</name>
    <name type="common">Giant reed</name>
    <name type="synonym">Donax arundinaceus</name>
    <dbReference type="NCBI Taxonomy" id="35708"/>
    <lineage>
        <taxon>Eukaryota</taxon>
        <taxon>Viridiplantae</taxon>
        <taxon>Streptophyta</taxon>
        <taxon>Embryophyta</taxon>
        <taxon>Tracheophyta</taxon>
        <taxon>Spermatophyta</taxon>
        <taxon>Magnoliopsida</taxon>
        <taxon>Liliopsida</taxon>
        <taxon>Poales</taxon>
        <taxon>Poaceae</taxon>
        <taxon>PACMAD clade</taxon>
        <taxon>Arundinoideae</taxon>
        <taxon>Arundineae</taxon>
        <taxon>Arundo</taxon>
    </lineage>
</organism>
<reference evidence="2" key="2">
    <citation type="journal article" date="2015" name="Data Brief">
        <title>Shoot transcriptome of the giant reed, Arundo donax.</title>
        <authorList>
            <person name="Barrero R.A."/>
            <person name="Guerrero F.D."/>
            <person name="Moolhuijzen P."/>
            <person name="Goolsby J.A."/>
            <person name="Tidwell J."/>
            <person name="Bellgard S.E."/>
            <person name="Bellgard M.I."/>
        </authorList>
    </citation>
    <scope>NUCLEOTIDE SEQUENCE</scope>
    <source>
        <tissue evidence="2">Shoot tissue taken approximately 20 cm above the soil surface</tissue>
    </source>
</reference>